<dbReference type="InterPro" id="IPR023198">
    <property type="entry name" value="PGP-like_dom2"/>
</dbReference>
<dbReference type="InterPro" id="IPR006439">
    <property type="entry name" value="HAD-SF_hydro_IA"/>
</dbReference>
<evidence type="ECO:0000256" key="1">
    <source>
        <dbReference type="SAM" id="MobiDB-lite"/>
    </source>
</evidence>
<dbReference type="PANTHER" id="PTHR43611">
    <property type="entry name" value="ALPHA-D-GLUCOSE 1-PHOSPHATE PHOSPHATASE"/>
    <property type="match status" value="1"/>
</dbReference>
<dbReference type="PANTHER" id="PTHR43611:SF3">
    <property type="entry name" value="FLAVIN MONONUCLEOTIDE HYDROLASE 1, CHLOROPLATIC"/>
    <property type="match status" value="1"/>
</dbReference>
<feature type="region of interest" description="Disordered" evidence="1">
    <location>
        <begin position="24"/>
        <end position="43"/>
    </location>
</feature>
<proteinExistence type="predicted"/>
<dbReference type="SUPFAM" id="SSF56784">
    <property type="entry name" value="HAD-like"/>
    <property type="match status" value="1"/>
</dbReference>
<dbReference type="Gene3D" id="1.10.150.240">
    <property type="entry name" value="Putative phosphatase, domain 2"/>
    <property type="match status" value="1"/>
</dbReference>
<dbReference type="Gene3D" id="3.40.50.1000">
    <property type="entry name" value="HAD superfamily/HAD-like"/>
    <property type="match status" value="1"/>
</dbReference>
<dbReference type="GO" id="GO:0016791">
    <property type="term" value="F:phosphatase activity"/>
    <property type="evidence" value="ECO:0007669"/>
    <property type="project" value="UniProtKB-ARBA"/>
</dbReference>
<protein>
    <submittedName>
        <fullName evidence="2">HAD-like protein</fullName>
    </submittedName>
</protein>
<evidence type="ECO:0000313" key="2">
    <source>
        <dbReference type="EMBL" id="KAF8432402.1"/>
    </source>
</evidence>
<dbReference type="InterPro" id="IPR023214">
    <property type="entry name" value="HAD_sf"/>
</dbReference>
<dbReference type="EMBL" id="WHUW01000040">
    <property type="protein sequence ID" value="KAF8432402.1"/>
    <property type="molecule type" value="Genomic_DNA"/>
</dbReference>
<accession>A0AAD4BK42</accession>
<keyword evidence="3" id="KW-1185">Reference proteome</keyword>
<evidence type="ECO:0000313" key="3">
    <source>
        <dbReference type="Proteomes" id="UP001194468"/>
    </source>
</evidence>
<dbReference type="NCBIfam" id="TIGR01509">
    <property type="entry name" value="HAD-SF-IA-v3"/>
    <property type="match status" value="1"/>
</dbReference>
<reference evidence="2" key="1">
    <citation type="submission" date="2019-10" db="EMBL/GenBank/DDBJ databases">
        <authorList>
            <consortium name="DOE Joint Genome Institute"/>
            <person name="Kuo A."/>
            <person name="Miyauchi S."/>
            <person name="Kiss E."/>
            <person name="Drula E."/>
            <person name="Kohler A."/>
            <person name="Sanchez-Garcia M."/>
            <person name="Andreopoulos B."/>
            <person name="Barry K.W."/>
            <person name="Bonito G."/>
            <person name="Buee M."/>
            <person name="Carver A."/>
            <person name="Chen C."/>
            <person name="Cichocki N."/>
            <person name="Clum A."/>
            <person name="Culley D."/>
            <person name="Crous P.W."/>
            <person name="Fauchery L."/>
            <person name="Girlanda M."/>
            <person name="Hayes R."/>
            <person name="Keri Z."/>
            <person name="LaButti K."/>
            <person name="Lipzen A."/>
            <person name="Lombard V."/>
            <person name="Magnuson J."/>
            <person name="Maillard F."/>
            <person name="Morin E."/>
            <person name="Murat C."/>
            <person name="Nolan M."/>
            <person name="Ohm R."/>
            <person name="Pangilinan J."/>
            <person name="Pereira M."/>
            <person name="Perotto S."/>
            <person name="Peter M."/>
            <person name="Riley R."/>
            <person name="Sitrit Y."/>
            <person name="Stielow B."/>
            <person name="Szollosi G."/>
            <person name="Zifcakova L."/>
            <person name="Stursova M."/>
            <person name="Spatafora J.W."/>
            <person name="Tedersoo L."/>
            <person name="Vaario L.-M."/>
            <person name="Yamada A."/>
            <person name="Yan M."/>
            <person name="Wang P."/>
            <person name="Xu J."/>
            <person name="Bruns T."/>
            <person name="Baldrian P."/>
            <person name="Vilgalys R."/>
            <person name="Henrissat B."/>
            <person name="Grigoriev I.V."/>
            <person name="Hibbett D."/>
            <person name="Nagy L.G."/>
            <person name="Martin F.M."/>
        </authorList>
    </citation>
    <scope>NUCLEOTIDE SEQUENCE</scope>
    <source>
        <strain evidence="2">BED1</strain>
    </source>
</reference>
<dbReference type="AlphaFoldDB" id="A0AAD4BK42"/>
<organism evidence="2 3">
    <name type="scientific">Boletus edulis BED1</name>
    <dbReference type="NCBI Taxonomy" id="1328754"/>
    <lineage>
        <taxon>Eukaryota</taxon>
        <taxon>Fungi</taxon>
        <taxon>Dikarya</taxon>
        <taxon>Basidiomycota</taxon>
        <taxon>Agaricomycotina</taxon>
        <taxon>Agaricomycetes</taxon>
        <taxon>Agaricomycetidae</taxon>
        <taxon>Boletales</taxon>
        <taxon>Boletineae</taxon>
        <taxon>Boletaceae</taxon>
        <taxon>Boletoideae</taxon>
        <taxon>Boletus</taxon>
    </lineage>
</organism>
<dbReference type="InterPro" id="IPR036412">
    <property type="entry name" value="HAD-like_sf"/>
</dbReference>
<reference evidence="2" key="2">
    <citation type="journal article" date="2020" name="Nat. Commun.">
        <title>Large-scale genome sequencing of mycorrhizal fungi provides insights into the early evolution of symbiotic traits.</title>
        <authorList>
            <person name="Miyauchi S."/>
            <person name="Kiss E."/>
            <person name="Kuo A."/>
            <person name="Drula E."/>
            <person name="Kohler A."/>
            <person name="Sanchez-Garcia M."/>
            <person name="Morin E."/>
            <person name="Andreopoulos B."/>
            <person name="Barry K.W."/>
            <person name="Bonito G."/>
            <person name="Buee M."/>
            <person name="Carver A."/>
            <person name="Chen C."/>
            <person name="Cichocki N."/>
            <person name="Clum A."/>
            <person name="Culley D."/>
            <person name="Crous P.W."/>
            <person name="Fauchery L."/>
            <person name="Girlanda M."/>
            <person name="Hayes R.D."/>
            <person name="Keri Z."/>
            <person name="LaButti K."/>
            <person name="Lipzen A."/>
            <person name="Lombard V."/>
            <person name="Magnuson J."/>
            <person name="Maillard F."/>
            <person name="Murat C."/>
            <person name="Nolan M."/>
            <person name="Ohm R.A."/>
            <person name="Pangilinan J."/>
            <person name="Pereira M.F."/>
            <person name="Perotto S."/>
            <person name="Peter M."/>
            <person name="Pfister S."/>
            <person name="Riley R."/>
            <person name="Sitrit Y."/>
            <person name="Stielow J.B."/>
            <person name="Szollosi G."/>
            <person name="Zifcakova L."/>
            <person name="Stursova M."/>
            <person name="Spatafora J.W."/>
            <person name="Tedersoo L."/>
            <person name="Vaario L.M."/>
            <person name="Yamada A."/>
            <person name="Yan M."/>
            <person name="Wang P."/>
            <person name="Xu J."/>
            <person name="Bruns T."/>
            <person name="Baldrian P."/>
            <person name="Vilgalys R."/>
            <person name="Dunand C."/>
            <person name="Henrissat B."/>
            <person name="Grigoriev I.V."/>
            <person name="Hibbett D."/>
            <person name="Nagy L.G."/>
            <person name="Martin F.M."/>
        </authorList>
    </citation>
    <scope>NUCLEOTIDE SEQUENCE</scope>
    <source>
        <strain evidence="2">BED1</strain>
    </source>
</reference>
<sequence length="478" mass="53709">MGSSAEHSSSASMEVSPSFSTLSSAAASSLGTPPPLQAKSPPYAAHDRQIDNVIFDLANTDTSIPPQTLHSILRSSYWFEYEKGNLSEEEVYTLAAAAFSLDVSEVGAAFRAARDSIQSDPSMVTLLHELKENNDIQLFAMSNISAPDWEVLRHKGTRERKPNLGYFRHVLGSTGIDPRRTVFVDDKLENVVTARSLGLKGIVFTSFDEVARELRTLVRDPVADGERYLRHHAKQMKSVTNTGVMLEENYAQLLILEATGDLSLVDYIKKAWSSGRVSDHFSPEVKNDIMNEILTVKNEDGIIQTYFDIKRPRIDPIVCVNVLTFFYTNGRGSELRETFDWIYEVLKNRAYTKGTLYYYGPDTFLYFLSRFLSVSIYARRRLGQLFAKRVAEHFGAEGDALALAVRIHAATVVDLCDTRDYEQLGKMQDADGSWPMGWIYKYGAEDVLIGNKGLTTALAVSAMRNYKELELRLTRAQW</sequence>
<comment type="caution">
    <text evidence="2">The sequence shown here is derived from an EMBL/GenBank/DDBJ whole genome shotgun (WGS) entry which is preliminary data.</text>
</comment>
<dbReference type="Proteomes" id="UP001194468">
    <property type="component" value="Unassembled WGS sequence"/>
</dbReference>
<name>A0AAD4BK42_BOLED</name>
<gene>
    <name evidence="2" type="ORF">L210DRAFT_3716876</name>
</gene>